<dbReference type="Proteomes" id="UP000046155">
    <property type="component" value="Unassembled WGS sequence"/>
</dbReference>
<protein>
    <submittedName>
        <fullName evidence="1">Uncharacterized protein</fullName>
    </submittedName>
</protein>
<gene>
    <name evidence="1" type="ORF">SSCH_130018</name>
</gene>
<accession>A0A0B7MJM9</accession>
<evidence type="ECO:0000313" key="2">
    <source>
        <dbReference type="Proteomes" id="UP000046155"/>
    </source>
</evidence>
<dbReference type="AlphaFoldDB" id="A0A0B7MJM9"/>
<organism evidence="1 2">
    <name type="scientific">Syntrophaceticus schinkii</name>
    <dbReference type="NCBI Taxonomy" id="499207"/>
    <lineage>
        <taxon>Bacteria</taxon>
        <taxon>Bacillati</taxon>
        <taxon>Bacillota</taxon>
        <taxon>Clostridia</taxon>
        <taxon>Thermoanaerobacterales</taxon>
        <taxon>Thermoanaerobacterales Family III. Incertae Sedis</taxon>
        <taxon>Syntrophaceticus</taxon>
    </lineage>
</organism>
<dbReference type="EMBL" id="CDRZ01000035">
    <property type="protein sequence ID" value="CEO87852.1"/>
    <property type="molecule type" value="Genomic_DNA"/>
</dbReference>
<keyword evidence="2" id="KW-1185">Reference proteome</keyword>
<reference evidence="2" key="1">
    <citation type="submission" date="2015-01" db="EMBL/GenBank/DDBJ databases">
        <authorList>
            <person name="Manzoor Shahid"/>
            <person name="Zubair Saima"/>
        </authorList>
    </citation>
    <scope>NUCLEOTIDE SEQUENCE [LARGE SCALE GENOMIC DNA]</scope>
    <source>
        <strain evidence="2">Sp3</strain>
    </source>
</reference>
<sequence>MKDLICDEFQNAVSELLIRHHSVLDVLSKFQEACARTNRATIKAVTGCGCISIEAKKQEDPTRHLSSGNQRILRKSSQR</sequence>
<proteinExistence type="predicted"/>
<name>A0A0B7MJM9_9FIRM</name>
<evidence type="ECO:0000313" key="1">
    <source>
        <dbReference type="EMBL" id="CEO87852.1"/>
    </source>
</evidence>